<feature type="transmembrane region" description="Helical" evidence="2">
    <location>
        <begin position="293"/>
        <end position="312"/>
    </location>
</feature>
<dbReference type="Proteomes" id="UP001294444">
    <property type="component" value="Unassembled WGS sequence"/>
</dbReference>
<dbReference type="EMBL" id="OAPG01000016">
    <property type="protein sequence ID" value="SNX86881.1"/>
    <property type="molecule type" value="Genomic_DNA"/>
</dbReference>
<gene>
    <name evidence="3" type="ORF">MEPE_05590</name>
</gene>
<evidence type="ECO:0000313" key="4">
    <source>
        <dbReference type="Proteomes" id="UP001294444"/>
    </source>
</evidence>
<feature type="compositionally biased region" description="Polar residues" evidence="1">
    <location>
        <begin position="566"/>
        <end position="575"/>
    </location>
</feature>
<evidence type="ECO:0000313" key="3">
    <source>
        <dbReference type="EMBL" id="SNX86881.1"/>
    </source>
</evidence>
<protein>
    <submittedName>
        <fullName evidence="3">Related to ASI1 - putative integral membrane E3 ubiquitin ligase</fullName>
    </submittedName>
</protein>
<name>A0AAJ5C7G6_9BASI</name>
<keyword evidence="2" id="KW-0812">Transmembrane</keyword>
<comment type="caution">
    <text evidence="3">The sequence shown here is derived from an EMBL/GenBank/DDBJ whole genome shotgun (WGS) entry which is preliminary data.</text>
</comment>
<dbReference type="Pfam" id="PF13920">
    <property type="entry name" value="zf-C3HC4_3"/>
    <property type="match status" value="1"/>
</dbReference>
<proteinExistence type="predicted"/>
<evidence type="ECO:0000256" key="2">
    <source>
        <dbReference type="SAM" id="Phobius"/>
    </source>
</evidence>
<dbReference type="GO" id="GO:0016567">
    <property type="term" value="P:protein ubiquitination"/>
    <property type="evidence" value="ECO:0007669"/>
    <property type="project" value="TreeGrafter"/>
</dbReference>
<dbReference type="AlphaFoldDB" id="A0AAJ5C7G6"/>
<keyword evidence="2" id="KW-0472">Membrane</keyword>
<dbReference type="PANTHER" id="PTHR22696">
    <property type="entry name" value="E3 UBIQUITIN-PROTEIN LIGASE RNF26"/>
    <property type="match status" value="1"/>
</dbReference>
<feature type="region of interest" description="Disordered" evidence="1">
    <location>
        <begin position="536"/>
        <end position="575"/>
    </location>
</feature>
<accession>A0AAJ5C7G6</accession>
<feature type="region of interest" description="Disordered" evidence="1">
    <location>
        <begin position="823"/>
        <end position="844"/>
    </location>
</feature>
<sequence length="864" mass="95570">MPGQILDAFHHGKHWLTSTTGAPLRVAYDFLFPPLDHLYLDDTASSDTTEWRANTARRALYDTGTGSSSSASSGFHADGSIEHVDAWDSFSDSPWNFVISRYAIALVIAAIVNNRVQHICRPRGGGIARLSQLQRIALRLPSLILLARSVFIFTTVVADAFLAESNPVNTLLRSCTTASWRNAWLANTPMSGWALDRFGSSSRDALLRARDASALWAAFISTCVAVITDSVVRNLDADREEPPAFNLVGFAFLLHFHSFSPDSPANEHVYLCVLLQMLQILSTALSRCRRPVYAPRLVISSFFGIGSLLHYVLAANSGRYPFLEALSRTPEIALVLVVLLTVTLHALTMLLLEGGIQPDRLLFSRSNLPSMDEDWSLALFKLGTACMESTRLTGLEREVEPLLIWDVPYIELSSSGQIQLVDPLLSRSSTMSHMHDPSHHFTSAESGGLSREIKEIRIEPTVQSGSSYTFGHAGLAWVRALVHFVAMTLLVLRNLSVMTFRKVLRTVGLPDPTMPRWVYKALRLVRLVWHGRNGEARRRERRAAEAQRRRQRQGQQQRYAQRHHNLTGSVELAQSQRGSRSVGSLLGFSRLYRAEAAPLRASPMAAEMDEAARCPSLAESRRSGLARLDSPNREIAATAADVGSDEGDDDFDLDVAKQDVYDSDDGEAQESAEELEADEVSGLLEDLGFFAEREGTEDTTTSTQLTVRSGAEAFNRLLLAHLTRSRSQAPLTRSAYNSLLRLSSASTDQDSTSWSSGLMAQADMHLAQSLIDRLNHQRGSRPRIASDDARRLCVVCCTEERNVICWPCRCLCLCMDCREHLASRPPAPRSAVSGESGARPRDEATHLCPTCRTPVQAFSRLFVP</sequence>
<dbReference type="GO" id="GO:0061630">
    <property type="term" value="F:ubiquitin protein ligase activity"/>
    <property type="evidence" value="ECO:0007669"/>
    <property type="project" value="TreeGrafter"/>
</dbReference>
<feature type="compositionally biased region" description="Basic and acidic residues" evidence="1">
    <location>
        <begin position="536"/>
        <end position="548"/>
    </location>
</feature>
<dbReference type="Gene3D" id="3.30.40.10">
    <property type="entry name" value="Zinc/RING finger domain, C3HC4 (zinc finger)"/>
    <property type="match status" value="1"/>
</dbReference>
<keyword evidence="4" id="KW-1185">Reference proteome</keyword>
<dbReference type="PANTHER" id="PTHR22696:SF1">
    <property type="entry name" value="E3 UBIQUITIN-PROTEIN LIGASE RNF26"/>
    <property type="match status" value="1"/>
</dbReference>
<keyword evidence="2" id="KW-1133">Transmembrane helix</keyword>
<feature type="transmembrane region" description="Helical" evidence="2">
    <location>
        <begin position="332"/>
        <end position="352"/>
    </location>
</feature>
<reference evidence="3" key="1">
    <citation type="submission" date="2023-10" db="EMBL/GenBank/DDBJ databases">
        <authorList>
            <person name="Guldener U."/>
        </authorList>
    </citation>
    <scope>NUCLEOTIDE SEQUENCE</scope>
    <source>
        <strain evidence="3">Mp4</strain>
    </source>
</reference>
<organism evidence="3 4">
    <name type="scientific">Melanopsichium pennsylvanicum</name>
    <dbReference type="NCBI Taxonomy" id="63383"/>
    <lineage>
        <taxon>Eukaryota</taxon>
        <taxon>Fungi</taxon>
        <taxon>Dikarya</taxon>
        <taxon>Basidiomycota</taxon>
        <taxon>Ustilaginomycotina</taxon>
        <taxon>Ustilaginomycetes</taxon>
        <taxon>Ustilaginales</taxon>
        <taxon>Ustilaginaceae</taxon>
        <taxon>Melanopsichium</taxon>
    </lineage>
</organism>
<evidence type="ECO:0000256" key="1">
    <source>
        <dbReference type="SAM" id="MobiDB-lite"/>
    </source>
</evidence>
<dbReference type="InterPro" id="IPR013083">
    <property type="entry name" value="Znf_RING/FYVE/PHD"/>
</dbReference>
<dbReference type="GO" id="GO:0006511">
    <property type="term" value="P:ubiquitin-dependent protein catabolic process"/>
    <property type="evidence" value="ECO:0007669"/>
    <property type="project" value="TreeGrafter"/>
</dbReference>